<keyword evidence="6 8" id="KW-0472">Membrane</keyword>
<dbReference type="InterPro" id="IPR037066">
    <property type="entry name" value="Plug_dom_sf"/>
</dbReference>
<dbReference type="InterPro" id="IPR012910">
    <property type="entry name" value="Plug_dom"/>
</dbReference>
<evidence type="ECO:0000256" key="9">
    <source>
        <dbReference type="RuleBase" id="RU003357"/>
    </source>
</evidence>
<dbReference type="Gene3D" id="2.60.40.1120">
    <property type="entry name" value="Carboxypeptidase-like, regulatory domain"/>
    <property type="match status" value="1"/>
</dbReference>
<feature type="domain" description="TonB-dependent receptor-like beta-barrel" evidence="11">
    <location>
        <begin position="425"/>
        <end position="780"/>
    </location>
</feature>
<accession>A0A1I0M1U8</accession>
<dbReference type="InterPro" id="IPR039426">
    <property type="entry name" value="TonB-dep_rcpt-like"/>
</dbReference>
<evidence type="ECO:0000256" key="8">
    <source>
        <dbReference type="PROSITE-ProRule" id="PRU01360"/>
    </source>
</evidence>
<dbReference type="EMBL" id="FOIQ01000001">
    <property type="protein sequence ID" value="SEV82323.1"/>
    <property type="molecule type" value="Genomic_DNA"/>
</dbReference>
<keyword evidence="10" id="KW-0732">Signal</keyword>
<proteinExistence type="inferred from homology"/>
<dbReference type="InterPro" id="IPR036942">
    <property type="entry name" value="Beta-barrel_TonB_sf"/>
</dbReference>
<dbReference type="InterPro" id="IPR008969">
    <property type="entry name" value="CarboxyPept-like_regulatory"/>
</dbReference>
<protein>
    <submittedName>
        <fullName evidence="13">TonB-linked outer membrane protein, SusC/RagA family</fullName>
    </submittedName>
</protein>
<feature type="chain" id="PRO_5011692434" evidence="10">
    <location>
        <begin position="21"/>
        <end position="1017"/>
    </location>
</feature>
<dbReference type="NCBIfam" id="TIGR04056">
    <property type="entry name" value="OMP_RagA_SusC"/>
    <property type="match status" value="1"/>
</dbReference>
<dbReference type="Pfam" id="PF13715">
    <property type="entry name" value="CarbopepD_reg_2"/>
    <property type="match status" value="1"/>
</dbReference>
<evidence type="ECO:0000256" key="6">
    <source>
        <dbReference type="ARBA" id="ARBA00023136"/>
    </source>
</evidence>
<evidence type="ECO:0000256" key="5">
    <source>
        <dbReference type="ARBA" id="ARBA00023077"/>
    </source>
</evidence>
<dbReference type="GO" id="GO:0009279">
    <property type="term" value="C:cell outer membrane"/>
    <property type="evidence" value="ECO:0007669"/>
    <property type="project" value="UniProtKB-SubCell"/>
</dbReference>
<keyword evidence="14" id="KW-1185">Reference proteome</keyword>
<evidence type="ECO:0000256" key="4">
    <source>
        <dbReference type="ARBA" id="ARBA00022692"/>
    </source>
</evidence>
<organism evidence="13 14">
    <name type="scientific">Prevotella aff. ruminicola Tc2-24</name>
    <dbReference type="NCBI Taxonomy" id="81582"/>
    <lineage>
        <taxon>Bacteria</taxon>
        <taxon>Pseudomonadati</taxon>
        <taxon>Bacteroidota</taxon>
        <taxon>Bacteroidia</taxon>
        <taxon>Bacteroidales</taxon>
        <taxon>Prevotellaceae</taxon>
        <taxon>Prevotella</taxon>
    </lineage>
</organism>
<feature type="signal peptide" evidence="10">
    <location>
        <begin position="1"/>
        <end position="20"/>
    </location>
</feature>
<reference evidence="13 14" key="1">
    <citation type="submission" date="2016-10" db="EMBL/GenBank/DDBJ databases">
        <authorList>
            <person name="de Groot N.N."/>
        </authorList>
    </citation>
    <scope>NUCLEOTIDE SEQUENCE [LARGE SCALE GENOMIC DNA]</scope>
    <source>
        <strain evidence="13 14">TC2-24</strain>
    </source>
</reference>
<dbReference type="AlphaFoldDB" id="A0A1I0M1U8"/>
<evidence type="ECO:0000256" key="10">
    <source>
        <dbReference type="SAM" id="SignalP"/>
    </source>
</evidence>
<keyword evidence="2 8" id="KW-0813">Transport</keyword>
<evidence type="ECO:0000259" key="11">
    <source>
        <dbReference type="Pfam" id="PF00593"/>
    </source>
</evidence>
<comment type="subcellular location">
    <subcellularLocation>
        <location evidence="1 8">Cell outer membrane</location>
        <topology evidence="1 8">Multi-pass membrane protein</topology>
    </subcellularLocation>
</comment>
<dbReference type="Gene3D" id="2.40.170.20">
    <property type="entry name" value="TonB-dependent receptor, beta-barrel domain"/>
    <property type="match status" value="1"/>
</dbReference>
<dbReference type="NCBIfam" id="TIGR04057">
    <property type="entry name" value="SusC_RagA_signa"/>
    <property type="match status" value="1"/>
</dbReference>
<keyword evidence="3 8" id="KW-1134">Transmembrane beta strand</keyword>
<feature type="domain" description="TonB-dependent receptor plug" evidence="12">
    <location>
        <begin position="119"/>
        <end position="242"/>
    </location>
</feature>
<evidence type="ECO:0000313" key="13">
    <source>
        <dbReference type="EMBL" id="SEV82323.1"/>
    </source>
</evidence>
<keyword evidence="7 8" id="KW-0998">Cell outer membrane</keyword>
<gene>
    <name evidence="13" type="ORF">SAMN04487850_0228</name>
</gene>
<dbReference type="Proteomes" id="UP000199373">
    <property type="component" value="Unassembled WGS sequence"/>
</dbReference>
<dbReference type="PROSITE" id="PS52016">
    <property type="entry name" value="TONB_DEPENDENT_REC_3"/>
    <property type="match status" value="1"/>
</dbReference>
<sequence>MVKRLFFATVMAVSPLMMLAQGLITGSVKDARSGETLIGASVIVKNEKGQGVVTDTNGNFSLQAPKDAPLTLRVEYVGYRPIDVDVYDFEESIEIALIDNSSKLDEVVVIGYGTQKRTQLTGSVTTINQDVLNNNVLPTADALLAGSVAGVQVTTSGQPGSGSTIRIRGGNSISASNDPLYVIDGFIYYKESGTLNTGERGTGISGGISPLSLINPNDIEAIEVLKDVSATAIYGSRGANGVIIVTTKKGKRDKTSIKYNYQLTYASPSKKLTVLNATEWARYQKQYFYNKGGYTDEQIKSLGAGTDWQDAVLRSTISQSHNLTISGGDEKSRFLLGGNFIDQNGIVLNTGFNRSALRLNADRKLTDRLTVETALNVSRNKQDGLTTTTGVSFNSSPYQGGITNSLTYALLMPPVVPIYKADGSYNYTNPYEYAYFAMGDIAANPVSDLENSVAQSVDDDIIGNASANYEFATGLVGKASFGFDIDNLTQNYFAPHYTALGLANGGTGSIAKRRLVTWQTEFTLNYNHQFGRNHLLDALIGYTYQTTNSSFLTGSSSKYTDESLKQNNLSGGSLYAAPLSGESSANLHSLIGRINYTLRNKYNATATIRADRSSRFSQKHNWGIFPSLGLSWNANQERFLKGEKWLTDLKIRASVGTVGNQEIGDYQYSTSYSTSTTGGNVHYTKSNAANSNLKWETTVSYNIGIDASFWNERVSLTADYYHKKTYDLLLTVPVDVAKYGVSSQLQNVGNVENRGLEVSLDFIPVRKAGTTWNIQGNLAINKNEITNLGKYQELNVNSYTILRKGEAVGSFYGLIYDGVVQADEDVSKLTTQNGSRPKVGQEKFRDIDGDGKVNENDRVILGHTQPNITYGLSSSLKLGRFDAFVQFQGTASGQIYNSLRRTLESPTDCYNVSSVILDSWTSSNPSNTYPAVSDVRPYSYIDSRYVENADYLKLKTLTIGYTFPVHLAKASAHVLATASNLFTITGYKGYEPEIQSGIDTGDYPASRNFTIGVELTF</sequence>
<dbReference type="Pfam" id="PF00593">
    <property type="entry name" value="TonB_dep_Rec_b-barrel"/>
    <property type="match status" value="1"/>
</dbReference>
<keyword evidence="4 8" id="KW-0812">Transmembrane</keyword>
<evidence type="ECO:0000256" key="1">
    <source>
        <dbReference type="ARBA" id="ARBA00004571"/>
    </source>
</evidence>
<dbReference type="Gene3D" id="2.170.130.10">
    <property type="entry name" value="TonB-dependent receptor, plug domain"/>
    <property type="match status" value="1"/>
</dbReference>
<dbReference type="SUPFAM" id="SSF49464">
    <property type="entry name" value="Carboxypeptidase regulatory domain-like"/>
    <property type="match status" value="1"/>
</dbReference>
<evidence type="ECO:0000259" key="12">
    <source>
        <dbReference type="Pfam" id="PF07715"/>
    </source>
</evidence>
<name>A0A1I0M1U8_9BACT</name>
<evidence type="ECO:0000256" key="7">
    <source>
        <dbReference type="ARBA" id="ARBA00023237"/>
    </source>
</evidence>
<dbReference type="InterPro" id="IPR023996">
    <property type="entry name" value="TonB-dep_OMP_SusC/RagA"/>
</dbReference>
<dbReference type="InterPro" id="IPR000531">
    <property type="entry name" value="Beta-barrel_TonB"/>
</dbReference>
<dbReference type="SUPFAM" id="SSF56935">
    <property type="entry name" value="Porins"/>
    <property type="match status" value="1"/>
</dbReference>
<dbReference type="Pfam" id="PF07715">
    <property type="entry name" value="Plug"/>
    <property type="match status" value="1"/>
</dbReference>
<evidence type="ECO:0000313" key="14">
    <source>
        <dbReference type="Proteomes" id="UP000199373"/>
    </source>
</evidence>
<dbReference type="InterPro" id="IPR023997">
    <property type="entry name" value="TonB-dep_OMP_SusC/RagA_CS"/>
</dbReference>
<evidence type="ECO:0000256" key="2">
    <source>
        <dbReference type="ARBA" id="ARBA00022448"/>
    </source>
</evidence>
<comment type="similarity">
    <text evidence="8 9">Belongs to the TonB-dependent receptor family.</text>
</comment>
<keyword evidence="5 9" id="KW-0798">TonB box</keyword>
<evidence type="ECO:0000256" key="3">
    <source>
        <dbReference type="ARBA" id="ARBA00022452"/>
    </source>
</evidence>